<sequence length="308" mass="35241">IPVLIGELISVEIWKHKIFPVLCRLEDFKPRSTFPIYVVLHHEASIINLLETVFFHKEICESAEDSILDLIDYCHRKLTLLAARSTNGHSRAVCVPLQELQKQAETMEFEISLKALSVLRFITDQVERPASPLLGCPPSGSAVSPWSCVSFCPSGKLKKFENGTWHVVPPEDQVKMTKLDGQVWLALLNLMLSPECQRKYHFDGFNKSQLLKLRAFLTDVLVDQLPNLVEMQRFLSHLAVTEPAPPKKDLVLEQVPVIWDHVFKKNAGKWEAIAKHQVKHVFSPTEEELELQARRWVQTYSLDMMEAL</sequence>
<feature type="non-terminal residue" evidence="1">
    <location>
        <position position="308"/>
    </location>
</feature>
<dbReference type="GO" id="GO:0036158">
    <property type="term" value="P:outer dynein arm assembly"/>
    <property type="evidence" value="ECO:0007669"/>
    <property type="project" value="TreeGrafter"/>
</dbReference>
<name>A0A091WIH2_OPIHO</name>
<gene>
    <name evidence="1" type="ORF">N306_09765</name>
</gene>
<dbReference type="GO" id="GO:0036159">
    <property type="term" value="P:inner dynein arm assembly"/>
    <property type="evidence" value="ECO:0007669"/>
    <property type="project" value="TreeGrafter"/>
</dbReference>
<dbReference type="InterPro" id="IPR052298">
    <property type="entry name" value="ZMYND10"/>
</dbReference>
<organism evidence="1 2">
    <name type="scientific">Opisthocomus hoazin</name>
    <name type="common">Hoatzin</name>
    <name type="synonym">Phasianus hoazin</name>
    <dbReference type="NCBI Taxonomy" id="30419"/>
    <lineage>
        <taxon>Eukaryota</taxon>
        <taxon>Metazoa</taxon>
        <taxon>Chordata</taxon>
        <taxon>Craniata</taxon>
        <taxon>Vertebrata</taxon>
        <taxon>Euteleostomi</taxon>
        <taxon>Archelosauria</taxon>
        <taxon>Archosauria</taxon>
        <taxon>Dinosauria</taxon>
        <taxon>Saurischia</taxon>
        <taxon>Theropoda</taxon>
        <taxon>Coelurosauria</taxon>
        <taxon>Aves</taxon>
        <taxon>Neognathae</taxon>
        <taxon>Neoaves</taxon>
        <taxon>Opisthocomiformes</taxon>
        <taxon>Opisthocomidae</taxon>
        <taxon>Opisthocomus</taxon>
    </lineage>
</organism>
<dbReference type="GO" id="GO:0034451">
    <property type="term" value="C:centriolar satellite"/>
    <property type="evidence" value="ECO:0007669"/>
    <property type="project" value="TreeGrafter"/>
</dbReference>
<dbReference type="GO" id="GO:0005737">
    <property type="term" value="C:cytoplasm"/>
    <property type="evidence" value="ECO:0007669"/>
    <property type="project" value="TreeGrafter"/>
</dbReference>
<evidence type="ECO:0000313" key="2">
    <source>
        <dbReference type="Proteomes" id="UP000053605"/>
    </source>
</evidence>
<dbReference type="PANTHER" id="PTHR13244">
    <property type="entry name" value="ZINC FINGER MYND DOMAIN CONTAINING PROTEIN 10"/>
    <property type="match status" value="1"/>
</dbReference>
<dbReference type="Proteomes" id="UP000053605">
    <property type="component" value="Unassembled WGS sequence"/>
</dbReference>
<dbReference type="GO" id="GO:0044458">
    <property type="term" value="P:motile cilium assembly"/>
    <property type="evidence" value="ECO:0007669"/>
    <property type="project" value="TreeGrafter"/>
</dbReference>
<accession>A0A091WIH2</accession>
<evidence type="ECO:0000313" key="1">
    <source>
        <dbReference type="EMBL" id="KFR14910.1"/>
    </source>
</evidence>
<dbReference type="AlphaFoldDB" id="A0A091WIH2"/>
<protein>
    <submittedName>
        <fullName evidence="1">Zinc finger MYND domain-containing protein 10</fullName>
    </submittedName>
</protein>
<dbReference type="PANTHER" id="PTHR13244:SF7">
    <property type="entry name" value="ZINC FINGER MYND DOMAIN-CONTAINING PROTEIN 10"/>
    <property type="match status" value="1"/>
</dbReference>
<dbReference type="EMBL" id="KK735612">
    <property type="protein sequence ID" value="KFR14910.1"/>
    <property type="molecule type" value="Genomic_DNA"/>
</dbReference>
<proteinExistence type="predicted"/>
<reference evidence="1 2" key="1">
    <citation type="submission" date="2014-04" db="EMBL/GenBank/DDBJ databases">
        <title>Genome evolution of avian class.</title>
        <authorList>
            <person name="Zhang G."/>
            <person name="Li C."/>
        </authorList>
    </citation>
    <scope>NUCLEOTIDE SEQUENCE [LARGE SCALE GENOMIC DNA]</scope>
    <source>
        <strain evidence="1">BGI_N306</strain>
    </source>
</reference>
<keyword evidence="2" id="KW-1185">Reference proteome</keyword>
<dbReference type="PhylomeDB" id="A0A091WIH2"/>
<feature type="non-terminal residue" evidence="1">
    <location>
        <position position="1"/>
    </location>
</feature>
<dbReference type="STRING" id="30419.A0A091WIH2"/>